<evidence type="ECO:0000256" key="5">
    <source>
        <dbReference type="SAM" id="MobiDB-lite"/>
    </source>
</evidence>
<proteinExistence type="predicted"/>
<sequence>MSDTPQPPPPPQSPPPPPPPSQGPPPPPGQPPQGPPPPQEPYGGQAPQQLSPADEKLWATLINVGGIFFYFVPALIGYLVLKDKGPFVRHHTATALNFQITIAIALVVSYILIFLFIGILLVIAIEIVKIVFSIIAAIKANQGQLYTYPLSIKFVS</sequence>
<evidence type="ECO:0000256" key="2">
    <source>
        <dbReference type="ARBA" id="ARBA00022692"/>
    </source>
</evidence>
<dbReference type="RefSeq" id="WP_148735128.1">
    <property type="nucleotide sequence ID" value="NZ_VSSB01000002.1"/>
</dbReference>
<dbReference type="Pfam" id="PF09685">
    <property type="entry name" value="MamF_MmsF"/>
    <property type="match status" value="1"/>
</dbReference>
<comment type="caution">
    <text evidence="7">The sequence shown here is derived from an EMBL/GenBank/DDBJ whole genome shotgun (WGS) entry which is preliminary data.</text>
</comment>
<reference evidence="7 8" key="1">
    <citation type="submission" date="2019-08" db="EMBL/GenBank/DDBJ databases">
        <authorList>
            <person name="Hu J."/>
        </authorList>
    </citation>
    <scope>NUCLEOTIDE SEQUENCE [LARGE SCALE GENOMIC DNA]</scope>
    <source>
        <strain evidence="7 8">NEAU-184</strain>
    </source>
</reference>
<keyword evidence="4 6" id="KW-0472">Membrane</keyword>
<dbReference type="AlphaFoldDB" id="A0A5S4UZT8"/>
<evidence type="ECO:0000256" key="3">
    <source>
        <dbReference type="ARBA" id="ARBA00022989"/>
    </source>
</evidence>
<protein>
    <submittedName>
        <fullName evidence="7">DUF4870 domain-containing protein</fullName>
    </submittedName>
</protein>
<evidence type="ECO:0000256" key="1">
    <source>
        <dbReference type="ARBA" id="ARBA00004141"/>
    </source>
</evidence>
<dbReference type="EMBL" id="VSSB01000002">
    <property type="protein sequence ID" value="TYL51033.1"/>
    <property type="molecule type" value="Genomic_DNA"/>
</dbReference>
<feature type="transmembrane region" description="Helical" evidence="6">
    <location>
        <begin position="57"/>
        <end position="81"/>
    </location>
</feature>
<accession>A0A5S4UZT8</accession>
<gene>
    <name evidence="7" type="ORF">FYC51_18035</name>
</gene>
<evidence type="ECO:0000313" key="8">
    <source>
        <dbReference type="Proteomes" id="UP000325243"/>
    </source>
</evidence>
<dbReference type="InterPro" id="IPR019109">
    <property type="entry name" value="MamF_MmsF"/>
</dbReference>
<keyword evidence="2 6" id="KW-0812">Transmembrane</keyword>
<organism evidence="7 8">
    <name type="scientific">Agromyces mariniharenae</name>
    <dbReference type="NCBI Taxonomy" id="2604423"/>
    <lineage>
        <taxon>Bacteria</taxon>
        <taxon>Bacillati</taxon>
        <taxon>Actinomycetota</taxon>
        <taxon>Actinomycetes</taxon>
        <taxon>Micrococcales</taxon>
        <taxon>Microbacteriaceae</taxon>
        <taxon>Agromyces</taxon>
    </lineage>
</organism>
<feature type="transmembrane region" description="Helical" evidence="6">
    <location>
        <begin position="93"/>
        <end position="113"/>
    </location>
</feature>
<feature type="compositionally biased region" description="Pro residues" evidence="5">
    <location>
        <begin position="1"/>
        <end position="40"/>
    </location>
</feature>
<feature type="region of interest" description="Disordered" evidence="5">
    <location>
        <begin position="1"/>
        <end position="49"/>
    </location>
</feature>
<evidence type="ECO:0000256" key="6">
    <source>
        <dbReference type="SAM" id="Phobius"/>
    </source>
</evidence>
<comment type="subcellular location">
    <subcellularLocation>
        <location evidence="1">Membrane</location>
        <topology evidence="1">Multi-pass membrane protein</topology>
    </subcellularLocation>
</comment>
<keyword evidence="3 6" id="KW-1133">Transmembrane helix</keyword>
<keyword evidence="8" id="KW-1185">Reference proteome</keyword>
<dbReference type="Proteomes" id="UP000325243">
    <property type="component" value="Unassembled WGS sequence"/>
</dbReference>
<evidence type="ECO:0000256" key="4">
    <source>
        <dbReference type="ARBA" id="ARBA00023136"/>
    </source>
</evidence>
<evidence type="ECO:0000313" key="7">
    <source>
        <dbReference type="EMBL" id="TYL51033.1"/>
    </source>
</evidence>
<name>A0A5S4UZT8_9MICO</name>